<accession>A0A1A7XEA7</accession>
<organism evidence="1">
    <name type="scientific">Iconisemion striatum</name>
    <dbReference type="NCBI Taxonomy" id="60296"/>
    <lineage>
        <taxon>Eukaryota</taxon>
        <taxon>Metazoa</taxon>
        <taxon>Chordata</taxon>
        <taxon>Craniata</taxon>
        <taxon>Vertebrata</taxon>
        <taxon>Euteleostomi</taxon>
        <taxon>Actinopterygii</taxon>
        <taxon>Neopterygii</taxon>
        <taxon>Teleostei</taxon>
        <taxon>Neoteleostei</taxon>
        <taxon>Acanthomorphata</taxon>
        <taxon>Ovalentaria</taxon>
        <taxon>Atherinomorphae</taxon>
        <taxon>Cyprinodontiformes</taxon>
        <taxon>Nothobranchiidae</taxon>
        <taxon>Iconisemion</taxon>
    </lineage>
</organism>
<reference evidence="1" key="1">
    <citation type="submission" date="2016-05" db="EMBL/GenBank/DDBJ databases">
        <authorList>
            <person name="Lavstsen T."/>
            <person name="Jespersen J.S."/>
        </authorList>
    </citation>
    <scope>NUCLEOTIDE SEQUENCE</scope>
    <source>
        <tissue evidence="1">Brain</tissue>
    </source>
</reference>
<feature type="non-terminal residue" evidence="1">
    <location>
        <position position="1"/>
    </location>
</feature>
<sequence>RIWLFLCGVFQVGIPHDGNDMYDRHVLPAGHPHRTGLEHVSHVCLQIQRDHGSSKSFSSS</sequence>
<dbReference type="AlphaFoldDB" id="A0A1A7XEA7"/>
<gene>
    <name evidence="1" type="primary">OCA2</name>
</gene>
<protein>
    <submittedName>
        <fullName evidence="1">Oculocutaneous albinism II</fullName>
    </submittedName>
</protein>
<evidence type="ECO:0000313" key="1">
    <source>
        <dbReference type="EMBL" id="SBP16159.1"/>
    </source>
</evidence>
<proteinExistence type="predicted"/>
<name>A0A1A7XEA7_9TELE</name>
<reference evidence="1" key="2">
    <citation type="submission" date="2016-06" db="EMBL/GenBank/DDBJ databases">
        <title>The genome of a short-lived fish provides insights into sex chromosome evolution and the genetic control of aging.</title>
        <authorList>
            <person name="Reichwald K."/>
            <person name="Felder M."/>
            <person name="Petzold A."/>
            <person name="Koch P."/>
            <person name="Groth M."/>
            <person name="Platzer M."/>
        </authorList>
    </citation>
    <scope>NUCLEOTIDE SEQUENCE</scope>
    <source>
        <tissue evidence="1">Brain</tissue>
    </source>
</reference>
<dbReference type="EMBL" id="HADW01014759">
    <property type="protein sequence ID" value="SBP16159.1"/>
    <property type="molecule type" value="Transcribed_RNA"/>
</dbReference>